<dbReference type="Pfam" id="PF13181">
    <property type="entry name" value="TPR_8"/>
    <property type="match status" value="1"/>
</dbReference>
<dbReference type="KEGG" id="amr:AM1_2578"/>
<accession>B0C6N0</accession>
<proteinExistence type="predicted"/>
<evidence type="ECO:0000313" key="4">
    <source>
        <dbReference type="Proteomes" id="UP000000268"/>
    </source>
</evidence>
<dbReference type="PROSITE" id="PS50005">
    <property type="entry name" value="TPR"/>
    <property type="match status" value="1"/>
</dbReference>
<dbReference type="Proteomes" id="UP000000268">
    <property type="component" value="Chromosome"/>
</dbReference>
<evidence type="ECO:0000313" key="3">
    <source>
        <dbReference type="EMBL" id="ABW27586.1"/>
    </source>
</evidence>
<sequence>MILNIWKWPRTSLLSGVTLTLVLGISVDLGQPARAHSHGGETHSHTRESHSHAVEHSVTDALQREIVFYQNRIQANPTDGLDRASLATLYLQLASSTGNTHWYHEAEETARQSLANLPFNNPEAQLALAKVAQAEHQFAEALQFAETVLQENPTNQQALSIVVTSKLAQGQLDQAQPVADQLVEQAPTLVSHTLRALVLVAQGEDQAALQDFQQALALEQPDQLSQSAWARTLLGRYYAHRGQLPLAKQYYQEALQLQPHSSFARVKLAELETRQGNYGAAETLYQQLLQHPESSHGLDHVALQGLAQLKVLEGKLTEASQLWDEAEHEFRDHQDLDHFGHRRDLAKLLLARGHQADLPEALTLMQAEANLRQDPETLKTLAWALSRLNRYGEAQSVLQDAIALGIQDASLFYRASLVEASLGNKAQAKVYVQKALAIDPNFDTRARALLALGG</sequence>
<dbReference type="HOGENOM" id="CLU_047224_0_0_3"/>
<dbReference type="RefSeq" id="WP_012163043.1">
    <property type="nucleotide sequence ID" value="NC_009925.1"/>
</dbReference>
<dbReference type="InterPro" id="IPR019734">
    <property type="entry name" value="TPR_rpt"/>
</dbReference>
<dbReference type="eggNOG" id="COG0457">
    <property type="taxonomic scope" value="Bacteria"/>
</dbReference>
<dbReference type="OrthoDB" id="439209at2"/>
<keyword evidence="1" id="KW-0802">TPR repeat</keyword>
<evidence type="ECO:0000256" key="1">
    <source>
        <dbReference type="PROSITE-ProRule" id="PRU00339"/>
    </source>
</evidence>
<feature type="region of interest" description="Disordered" evidence="2">
    <location>
        <begin position="33"/>
        <end position="56"/>
    </location>
</feature>
<dbReference type="PANTHER" id="PTHR12558:SF13">
    <property type="entry name" value="CELL DIVISION CYCLE PROTEIN 27 HOMOLOG"/>
    <property type="match status" value="1"/>
</dbReference>
<dbReference type="SUPFAM" id="SSF48452">
    <property type="entry name" value="TPR-like"/>
    <property type="match status" value="2"/>
</dbReference>
<dbReference type="InterPro" id="IPR011990">
    <property type="entry name" value="TPR-like_helical_dom_sf"/>
</dbReference>
<feature type="compositionally biased region" description="Basic and acidic residues" evidence="2">
    <location>
        <begin position="38"/>
        <end position="56"/>
    </location>
</feature>
<gene>
    <name evidence="3" type="ordered locus">AM1_2578</name>
</gene>
<dbReference type="AlphaFoldDB" id="B0C6N0"/>
<evidence type="ECO:0000256" key="2">
    <source>
        <dbReference type="SAM" id="MobiDB-lite"/>
    </source>
</evidence>
<keyword evidence="4" id="KW-1185">Reference proteome</keyword>
<protein>
    <submittedName>
        <fullName evidence="3">TPR domain protein</fullName>
    </submittedName>
</protein>
<dbReference type="PANTHER" id="PTHR12558">
    <property type="entry name" value="CELL DIVISION CYCLE 16,23,27"/>
    <property type="match status" value="1"/>
</dbReference>
<dbReference type="Gene3D" id="1.25.40.10">
    <property type="entry name" value="Tetratricopeptide repeat domain"/>
    <property type="match status" value="2"/>
</dbReference>
<name>B0C6N0_ACAM1</name>
<dbReference type="EMBL" id="CP000828">
    <property type="protein sequence ID" value="ABW27586.1"/>
    <property type="molecule type" value="Genomic_DNA"/>
</dbReference>
<feature type="repeat" description="TPR" evidence="1">
    <location>
        <begin position="228"/>
        <end position="261"/>
    </location>
</feature>
<reference evidence="3 4" key="1">
    <citation type="journal article" date="2008" name="Proc. Natl. Acad. Sci. U.S.A.">
        <title>Niche adaptation and genome expansion in the chlorophyll d-producing cyanobacterium Acaryochloris marina.</title>
        <authorList>
            <person name="Swingley W.D."/>
            <person name="Chen M."/>
            <person name="Cheung P.C."/>
            <person name="Conrad A.L."/>
            <person name="Dejesa L.C."/>
            <person name="Hao J."/>
            <person name="Honchak B.M."/>
            <person name="Karbach L.E."/>
            <person name="Kurdoglu A."/>
            <person name="Lahiri S."/>
            <person name="Mastrian S.D."/>
            <person name="Miyashita H."/>
            <person name="Page L."/>
            <person name="Ramakrishna P."/>
            <person name="Satoh S."/>
            <person name="Sattley W.M."/>
            <person name="Shimada Y."/>
            <person name="Taylor H.L."/>
            <person name="Tomo T."/>
            <person name="Tsuchiya T."/>
            <person name="Wang Z.T."/>
            <person name="Raymond J."/>
            <person name="Mimuro M."/>
            <person name="Blankenship R.E."/>
            <person name="Touchman J.W."/>
        </authorList>
    </citation>
    <scope>NUCLEOTIDE SEQUENCE [LARGE SCALE GENOMIC DNA]</scope>
    <source>
        <strain evidence="4">MBIC 11017</strain>
    </source>
</reference>
<organism evidence="3 4">
    <name type="scientific">Acaryochloris marina (strain MBIC 11017)</name>
    <dbReference type="NCBI Taxonomy" id="329726"/>
    <lineage>
        <taxon>Bacteria</taxon>
        <taxon>Bacillati</taxon>
        <taxon>Cyanobacteriota</taxon>
        <taxon>Cyanophyceae</taxon>
        <taxon>Acaryochloridales</taxon>
        <taxon>Acaryochloridaceae</taxon>
        <taxon>Acaryochloris</taxon>
    </lineage>
</organism>
<dbReference type="SMART" id="SM00028">
    <property type="entry name" value="TPR"/>
    <property type="match status" value="7"/>
</dbReference>
<dbReference type="STRING" id="329726.AM1_2578"/>
<dbReference type="Pfam" id="PF14559">
    <property type="entry name" value="TPR_19"/>
    <property type="match status" value="2"/>
</dbReference>